<accession>A0AAV4SHS2</accession>
<evidence type="ECO:0000313" key="3">
    <source>
        <dbReference type="EMBL" id="GIY31398.1"/>
    </source>
</evidence>
<evidence type="ECO:0000256" key="1">
    <source>
        <dbReference type="SAM" id="MobiDB-lite"/>
    </source>
</evidence>
<evidence type="ECO:0000256" key="2">
    <source>
        <dbReference type="SAM" id="Phobius"/>
    </source>
</evidence>
<feature type="region of interest" description="Disordered" evidence="1">
    <location>
        <begin position="19"/>
        <end position="48"/>
    </location>
</feature>
<dbReference type="EMBL" id="BPLQ01007660">
    <property type="protein sequence ID" value="GIY31398.1"/>
    <property type="molecule type" value="Genomic_DNA"/>
</dbReference>
<name>A0AAV4SHS2_9ARAC</name>
<evidence type="ECO:0000313" key="4">
    <source>
        <dbReference type="Proteomes" id="UP001054837"/>
    </source>
</evidence>
<proteinExistence type="predicted"/>
<feature type="transmembrane region" description="Helical" evidence="2">
    <location>
        <begin position="65"/>
        <end position="88"/>
    </location>
</feature>
<reference evidence="3 4" key="1">
    <citation type="submission" date="2021-06" db="EMBL/GenBank/DDBJ databases">
        <title>Caerostris darwini draft genome.</title>
        <authorList>
            <person name="Kono N."/>
            <person name="Arakawa K."/>
        </authorList>
    </citation>
    <scope>NUCLEOTIDE SEQUENCE [LARGE SCALE GENOMIC DNA]</scope>
</reference>
<keyword evidence="2" id="KW-1133">Transmembrane helix</keyword>
<keyword evidence="4" id="KW-1185">Reference proteome</keyword>
<sequence>MLLWQHTLRLVNCQGQFSMTPNQTSSKARPLDPQISSRLSTNDPPDSISRPCSHLGDACQQSVNAIVYVMVVLGLYILGMTIVIIKYIRTERYEARLTRLFHNLMQRDHFFRLSRRRSSLPKCVPDMQQNIEDDLPLSPIINIPDIISTIPTPDISDHMEEESKV</sequence>
<feature type="compositionally biased region" description="Polar residues" evidence="1">
    <location>
        <begin position="34"/>
        <end position="44"/>
    </location>
</feature>
<dbReference type="AlphaFoldDB" id="A0AAV4SHS2"/>
<comment type="caution">
    <text evidence="3">The sequence shown here is derived from an EMBL/GenBank/DDBJ whole genome shotgun (WGS) entry which is preliminary data.</text>
</comment>
<keyword evidence="2" id="KW-0472">Membrane</keyword>
<keyword evidence="2" id="KW-0812">Transmembrane</keyword>
<protein>
    <submittedName>
        <fullName evidence="3">Uncharacterized protein</fullName>
    </submittedName>
</protein>
<dbReference type="Proteomes" id="UP001054837">
    <property type="component" value="Unassembled WGS sequence"/>
</dbReference>
<gene>
    <name evidence="3" type="primary">AVEN_253547_1</name>
    <name evidence="3" type="ORF">CDAR_559721</name>
</gene>
<organism evidence="3 4">
    <name type="scientific">Caerostris darwini</name>
    <dbReference type="NCBI Taxonomy" id="1538125"/>
    <lineage>
        <taxon>Eukaryota</taxon>
        <taxon>Metazoa</taxon>
        <taxon>Ecdysozoa</taxon>
        <taxon>Arthropoda</taxon>
        <taxon>Chelicerata</taxon>
        <taxon>Arachnida</taxon>
        <taxon>Araneae</taxon>
        <taxon>Araneomorphae</taxon>
        <taxon>Entelegynae</taxon>
        <taxon>Araneoidea</taxon>
        <taxon>Araneidae</taxon>
        <taxon>Caerostris</taxon>
    </lineage>
</organism>